<evidence type="ECO:0000256" key="8">
    <source>
        <dbReference type="SAM" id="MobiDB-lite"/>
    </source>
</evidence>
<evidence type="ECO:0000256" key="5">
    <source>
        <dbReference type="ARBA" id="ARBA00022833"/>
    </source>
</evidence>
<dbReference type="InterPro" id="IPR036236">
    <property type="entry name" value="Znf_C2H2_sf"/>
</dbReference>
<feature type="region of interest" description="Disordered" evidence="8">
    <location>
        <begin position="1"/>
        <end position="34"/>
    </location>
</feature>
<dbReference type="InterPro" id="IPR007219">
    <property type="entry name" value="XnlR_reg_dom"/>
</dbReference>
<reference evidence="10 11" key="1">
    <citation type="submission" date="2014-02" db="EMBL/GenBank/DDBJ databases">
        <title>The Genome Sequence of Trichophyton rubrum (morphotype soudanense) CBS 452.61.</title>
        <authorList>
            <consortium name="The Broad Institute Genomics Platform"/>
            <person name="Cuomo C.A."/>
            <person name="White T.C."/>
            <person name="Graser Y."/>
            <person name="Martinez-Rossi N."/>
            <person name="Heitman J."/>
            <person name="Young S.K."/>
            <person name="Zeng Q."/>
            <person name="Gargeya S."/>
            <person name="Abouelleil A."/>
            <person name="Alvarado L."/>
            <person name="Chapman S.B."/>
            <person name="Gainer-Dewar J."/>
            <person name="Goldberg J."/>
            <person name="Griggs A."/>
            <person name="Gujja S."/>
            <person name="Hansen M."/>
            <person name="Howarth C."/>
            <person name="Imamovic A."/>
            <person name="Larimer J."/>
            <person name="Martinez D."/>
            <person name="Murphy C."/>
            <person name="Pearson M.D."/>
            <person name="Persinoti G."/>
            <person name="Poon T."/>
            <person name="Priest M."/>
            <person name="Roberts A.D."/>
            <person name="Saif S."/>
            <person name="Shea T.D."/>
            <person name="Sykes S.N."/>
            <person name="Wortman J."/>
            <person name="Nusbaum C."/>
            <person name="Birren B."/>
        </authorList>
    </citation>
    <scope>NUCLEOTIDE SEQUENCE [LARGE SCALE GENOMIC DNA]</scope>
    <source>
        <strain evidence="10 11">CBS 452.61</strain>
    </source>
</reference>
<dbReference type="SUPFAM" id="SSF57667">
    <property type="entry name" value="beta-beta-alpha zinc fingers"/>
    <property type="match status" value="1"/>
</dbReference>
<dbReference type="Gene3D" id="3.30.160.60">
    <property type="entry name" value="Classic Zinc Finger"/>
    <property type="match status" value="1"/>
</dbReference>
<dbReference type="PROSITE" id="PS00028">
    <property type="entry name" value="ZINC_FINGER_C2H2_1"/>
    <property type="match status" value="2"/>
</dbReference>
<evidence type="ECO:0000256" key="2">
    <source>
        <dbReference type="ARBA" id="ARBA00022723"/>
    </source>
</evidence>
<proteinExistence type="predicted"/>
<protein>
    <recommendedName>
        <fullName evidence="9">C2H2-type domain-containing protein</fullName>
    </recommendedName>
</protein>
<dbReference type="GO" id="GO:0000978">
    <property type="term" value="F:RNA polymerase II cis-regulatory region sequence-specific DNA binding"/>
    <property type="evidence" value="ECO:0007669"/>
    <property type="project" value="InterPro"/>
</dbReference>
<dbReference type="Pfam" id="PF04082">
    <property type="entry name" value="Fungal_trans"/>
    <property type="match status" value="1"/>
</dbReference>
<dbReference type="GO" id="GO:0000981">
    <property type="term" value="F:DNA-binding transcription factor activity, RNA polymerase II-specific"/>
    <property type="evidence" value="ECO:0007669"/>
    <property type="project" value="InterPro"/>
</dbReference>
<keyword evidence="6" id="KW-0539">Nucleus</keyword>
<name>A0A022Y2H5_TRISD</name>
<dbReference type="OrthoDB" id="1405595at2759"/>
<dbReference type="InterPro" id="IPR051059">
    <property type="entry name" value="VerF-like"/>
</dbReference>
<dbReference type="AlphaFoldDB" id="A0A022Y2H5"/>
<dbReference type="EMBL" id="KK208765">
    <property type="protein sequence ID" value="EZF76716.1"/>
    <property type="molecule type" value="Genomic_DNA"/>
</dbReference>
<dbReference type="GO" id="GO:0000785">
    <property type="term" value="C:chromatin"/>
    <property type="evidence" value="ECO:0007669"/>
    <property type="project" value="TreeGrafter"/>
</dbReference>
<evidence type="ECO:0000256" key="1">
    <source>
        <dbReference type="ARBA" id="ARBA00004123"/>
    </source>
</evidence>
<feature type="compositionally biased region" description="Low complexity" evidence="8">
    <location>
        <begin position="245"/>
        <end position="265"/>
    </location>
</feature>
<dbReference type="GO" id="GO:0005634">
    <property type="term" value="C:nucleus"/>
    <property type="evidence" value="ECO:0007669"/>
    <property type="project" value="UniProtKB-SubCell"/>
</dbReference>
<dbReference type="InterPro" id="IPR013087">
    <property type="entry name" value="Znf_C2H2_type"/>
</dbReference>
<gene>
    <name evidence="10" type="ORF">H105_01909</name>
</gene>
<feature type="domain" description="C2H2-type" evidence="9">
    <location>
        <begin position="135"/>
        <end position="162"/>
    </location>
</feature>
<evidence type="ECO:0000256" key="4">
    <source>
        <dbReference type="ARBA" id="ARBA00022771"/>
    </source>
</evidence>
<dbReference type="Proteomes" id="UP000023623">
    <property type="component" value="Unassembled WGS sequence"/>
</dbReference>
<dbReference type="SMART" id="SM00355">
    <property type="entry name" value="ZnF_C2H2"/>
    <property type="match status" value="2"/>
</dbReference>
<feature type="domain" description="C2H2-type" evidence="9">
    <location>
        <begin position="106"/>
        <end position="130"/>
    </location>
</feature>
<evidence type="ECO:0000256" key="7">
    <source>
        <dbReference type="PROSITE-ProRule" id="PRU00042"/>
    </source>
</evidence>
<feature type="compositionally biased region" description="Basic and acidic residues" evidence="8">
    <location>
        <begin position="1"/>
        <end position="21"/>
    </location>
</feature>
<keyword evidence="5" id="KW-0862">Zinc</keyword>
<dbReference type="GO" id="GO:0008270">
    <property type="term" value="F:zinc ion binding"/>
    <property type="evidence" value="ECO:0007669"/>
    <property type="project" value="UniProtKB-KW"/>
</dbReference>
<keyword evidence="3" id="KW-0677">Repeat</keyword>
<sequence>MMSERGSEAENQREDGNEKPGRLPYSYRPGSSHRGRPSFCFFASPSQRAPQARQRIPDSLVFLPGWLGRPDRTCLGDSCRHPPQFPLSAATMEQQQQQQQQKPAKFHCQFAGCNRSYLRSEHLNRHALIHKKGAFLCYLCQRRFTRNDLLNAHLRRHEKRKSASEGSDAALAPLSPSPSASNNSSNLAVVASSSPSDARSSPATAEWHLEQQQSQDVGRRPAAHFPSMAPLTLPSPSPRSDPAGHIHSGGSSSNSNSNSSSSSHGLHPHGPPQGSMGAVGHLPHLLGQQQQQQQQHHSHQPYLAMPSPFDDYPWLFHSTSLFDLPSDDYLNLHFGNTADHTSPPDIYLPSIGSNSPQHEAPQITALDHERILNHCSDLLNTPLKDHIRMNQILRWALDYCDIYMPFFHRPTLNLSRSPPVLLLALCSLGAFLSRTQEYYEVGKPLHRHVWSQTIEKPLMSARVEMPFIQTLVVLEHICTYAMARHEHEMSEIVHGIIVTLARRNNLMTEGPNREGGSRQSPDVRWREWAQRESVISRIAHTIFVNDVQYMVYFSHHALLSVGMMKIPLPSRQSLWDAPSAVKWEDEMRQLKKTTRSRYFSLDSAVQSILSMKDAEHMREVLHWHSTPSPLSLHILIHGITSAIGDAKYRSVSSSSSLVIRELQRLEFDSALAYWRDQFDQLSGPDQRCQLSWCALVMYDFSAVLLRNNLSDIQMAAGSAFSSGRTVTPQVAQAAYTRLVSTDPVCHDSYLHALEVVGLCIEEGTGNCSVKPGLRVLLSQPISQPRPLWQTYCAFLGLLVLWARAPGLENKEQSRNVSRIGLRQFSLQAIPSTAATILANMHHREQAQFSAASVEVQVLKSELRELIGTVSDRLSASSWEISHEAARILTSLVEREGLNYHRRASSLLQASRE</sequence>
<evidence type="ECO:0000313" key="10">
    <source>
        <dbReference type="EMBL" id="EZF76716.1"/>
    </source>
</evidence>
<dbReference type="HOGENOM" id="CLU_364460_0_0_1"/>
<feature type="region of interest" description="Disordered" evidence="8">
    <location>
        <begin position="157"/>
        <end position="280"/>
    </location>
</feature>
<evidence type="ECO:0000256" key="6">
    <source>
        <dbReference type="ARBA" id="ARBA00023242"/>
    </source>
</evidence>
<keyword evidence="11" id="KW-1185">Reference proteome</keyword>
<organism evidence="10 11">
    <name type="scientific">Trichophyton soudanense CBS 452.61</name>
    <dbReference type="NCBI Taxonomy" id="1215331"/>
    <lineage>
        <taxon>Eukaryota</taxon>
        <taxon>Fungi</taxon>
        <taxon>Dikarya</taxon>
        <taxon>Ascomycota</taxon>
        <taxon>Pezizomycotina</taxon>
        <taxon>Eurotiomycetes</taxon>
        <taxon>Eurotiomycetidae</taxon>
        <taxon>Onygenales</taxon>
        <taxon>Arthrodermataceae</taxon>
        <taxon>Trichophyton</taxon>
    </lineage>
</organism>
<evidence type="ECO:0000313" key="11">
    <source>
        <dbReference type="Proteomes" id="UP000023623"/>
    </source>
</evidence>
<keyword evidence="4 7" id="KW-0863">Zinc-finger</keyword>
<dbReference type="PANTHER" id="PTHR40626">
    <property type="entry name" value="MIP31509P"/>
    <property type="match status" value="1"/>
</dbReference>
<keyword evidence="2" id="KW-0479">Metal-binding</keyword>
<comment type="subcellular location">
    <subcellularLocation>
        <location evidence="1">Nucleus</location>
    </subcellularLocation>
</comment>
<feature type="compositionally biased region" description="Low complexity" evidence="8">
    <location>
        <begin position="169"/>
        <end position="205"/>
    </location>
</feature>
<evidence type="ECO:0000259" key="9">
    <source>
        <dbReference type="PROSITE" id="PS50157"/>
    </source>
</evidence>
<dbReference type="CDD" id="cd12148">
    <property type="entry name" value="fungal_TF_MHR"/>
    <property type="match status" value="1"/>
</dbReference>
<evidence type="ECO:0000256" key="3">
    <source>
        <dbReference type="ARBA" id="ARBA00022737"/>
    </source>
</evidence>
<dbReference type="GO" id="GO:0006351">
    <property type="term" value="P:DNA-templated transcription"/>
    <property type="evidence" value="ECO:0007669"/>
    <property type="project" value="InterPro"/>
</dbReference>
<dbReference type="PROSITE" id="PS50157">
    <property type="entry name" value="ZINC_FINGER_C2H2_2"/>
    <property type="match status" value="2"/>
</dbReference>
<dbReference type="PANTHER" id="PTHR40626:SF11">
    <property type="entry name" value="ZINC FINGER PROTEIN YPR022C"/>
    <property type="match status" value="1"/>
</dbReference>
<accession>A0A022Y2H5</accession>